<gene>
    <name evidence="2" type="ORF">LMG31841_00514</name>
</gene>
<feature type="transmembrane region" description="Helical" evidence="1">
    <location>
        <begin position="69"/>
        <end position="91"/>
    </location>
</feature>
<feature type="transmembrane region" description="Helical" evidence="1">
    <location>
        <begin position="310"/>
        <end position="328"/>
    </location>
</feature>
<evidence type="ECO:0000313" key="2">
    <source>
        <dbReference type="EMBL" id="CAG4887766.1"/>
    </source>
</evidence>
<feature type="transmembrane region" description="Helical" evidence="1">
    <location>
        <begin position="531"/>
        <end position="549"/>
    </location>
</feature>
<dbReference type="Proteomes" id="UP000789704">
    <property type="component" value="Unassembled WGS sequence"/>
</dbReference>
<reference evidence="2" key="1">
    <citation type="submission" date="2021-04" db="EMBL/GenBank/DDBJ databases">
        <authorList>
            <person name="Vanwijnsberghe S."/>
        </authorList>
    </citation>
    <scope>NUCLEOTIDE SEQUENCE</scope>
    <source>
        <strain evidence="2">LMG 31841</strain>
    </source>
</reference>
<keyword evidence="3" id="KW-1185">Reference proteome</keyword>
<dbReference type="AlphaFoldDB" id="A0A9N8RSV2"/>
<comment type="caution">
    <text evidence="2">The sequence shown here is derived from an EMBL/GenBank/DDBJ whole genome shotgun (WGS) entry which is preliminary data.</text>
</comment>
<keyword evidence="1" id="KW-1133">Transmembrane helix</keyword>
<feature type="transmembrane region" description="Helical" evidence="1">
    <location>
        <begin position="160"/>
        <end position="184"/>
    </location>
</feature>
<keyword evidence="1" id="KW-0472">Membrane</keyword>
<dbReference type="EMBL" id="CAJQZC010000001">
    <property type="protein sequence ID" value="CAG4887766.1"/>
    <property type="molecule type" value="Genomic_DNA"/>
</dbReference>
<organism evidence="2 3">
    <name type="scientific">Paraburkholderia saeva</name>
    <dbReference type="NCBI Taxonomy" id="2777537"/>
    <lineage>
        <taxon>Bacteria</taxon>
        <taxon>Pseudomonadati</taxon>
        <taxon>Pseudomonadota</taxon>
        <taxon>Betaproteobacteria</taxon>
        <taxon>Burkholderiales</taxon>
        <taxon>Burkholderiaceae</taxon>
        <taxon>Paraburkholderia</taxon>
    </lineage>
</organism>
<accession>A0A9N8RSV2</accession>
<name>A0A9N8RSV2_9BURK</name>
<evidence type="ECO:0000313" key="3">
    <source>
        <dbReference type="Proteomes" id="UP000789704"/>
    </source>
</evidence>
<proteinExistence type="predicted"/>
<feature type="transmembrane region" description="Helical" evidence="1">
    <location>
        <begin position="488"/>
        <end position="510"/>
    </location>
</feature>
<feature type="transmembrane region" description="Helical" evidence="1">
    <location>
        <begin position="103"/>
        <end position="122"/>
    </location>
</feature>
<feature type="transmembrane region" description="Helical" evidence="1">
    <location>
        <begin position="128"/>
        <end position="148"/>
    </location>
</feature>
<feature type="transmembrane region" description="Helical" evidence="1">
    <location>
        <begin position="426"/>
        <end position="446"/>
    </location>
</feature>
<feature type="transmembrane region" description="Helical" evidence="1">
    <location>
        <begin position="285"/>
        <end position="304"/>
    </location>
</feature>
<feature type="transmembrane region" description="Helical" evidence="1">
    <location>
        <begin position="458"/>
        <end position="482"/>
    </location>
</feature>
<feature type="transmembrane region" description="Helical" evidence="1">
    <location>
        <begin position="555"/>
        <end position="576"/>
    </location>
</feature>
<feature type="transmembrane region" description="Helical" evidence="1">
    <location>
        <begin position="364"/>
        <end position="380"/>
    </location>
</feature>
<feature type="transmembrane region" description="Helical" evidence="1">
    <location>
        <begin position="387"/>
        <end position="406"/>
    </location>
</feature>
<feature type="transmembrane region" description="Helical" evidence="1">
    <location>
        <begin position="252"/>
        <end position="273"/>
    </location>
</feature>
<keyword evidence="1" id="KW-0812">Transmembrane</keyword>
<protein>
    <submittedName>
        <fullName evidence="2">Uncharacterized protein</fullName>
    </submittedName>
</protein>
<evidence type="ECO:0000256" key="1">
    <source>
        <dbReference type="SAM" id="Phobius"/>
    </source>
</evidence>
<sequence>MPTASAYVFCSSNVASSAPSYGDQRGCCVSFTFPKIAERAHRPRQDEHRLHTKSLSKQRNMTNFLGPGIFWSTLPTLAGILSLATLIGRPWAGMLPYKLRGPVRFYLSPALGLACLTIISSLCGRTLPLGNTLLSPLLVVALLMFTVLREQNAKDAFLHALVVSGFGIVCGASVFGPLFAFGAFDAHNDAFTYLVHGDWLQAHAFREPISPTSVTPLDTQVYMYQSQGFRMGGSFLLADLQALLNLRWSDEVYPALVTTAIAACCLTIGVPLSRHLRPLHRPIRLALLALPAFGFGGMVFGANFGFLPQSIGLALSAGLLFVVGPLLRWTVAGHNSSVDIAKASFPCAVLFSSAIFAYTEIGPFLVVAIVGSAFILALKFRAWRNLLMFIGISVGVSFIILNTELFRTYASLRTQTGAVVGSPVDWSLLGYVAHALGVHGGVWGAAFQWTTPESAGSIFFYLGLFLFGLVIAILAAGISTIWRTTTSGVLLPTVLVLVIFAVGILYFRYLTPSPFPKGVGQSWSQFKLAEWANPFMMALVLLAVINLRLKFSTSFRNIVLATFVIGFIGSALGGIVQKRPLMKYYSGITDLHQFYRDLRTTVWNICPRTAPVYLDLEGENLKFRQMAVLYLPDRELESDWKDDGYFSTLPPARSKQVPTVGSCVIERLGRNRWLREGTPVGPFRVGVFDGRGQVQITSTIGGYARESDGSNWWLWVPRKVSFELQPLPGSKGAPRTKLHFEYATRGKQTLTLVFRISDGSSQTLLLQSSGKEMTVFDEEIDVPPSKLTELSIETDGTPTPLAESDPRVAAWIIRNVTIEPASS</sequence>